<dbReference type="Proteomes" id="UP001403385">
    <property type="component" value="Unassembled WGS sequence"/>
</dbReference>
<dbReference type="InterPro" id="IPR022298">
    <property type="entry name" value="Conjug_transposon_TraN"/>
</dbReference>
<reference evidence="2 3" key="1">
    <citation type="submission" date="2024-04" db="EMBL/GenBank/DDBJ databases">
        <title>Novel genus in family Flammeovirgaceae.</title>
        <authorList>
            <person name="Nguyen T.H."/>
            <person name="Vuong T.Q."/>
            <person name="Le H."/>
            <person name="Kim S.-G."/>
        </authorList>
    </citation>
    <scope>NUCLEOTIDE SEQUENCE [LARGE SCALE GENOMIC DNA]</scope>
    <source>
        <strain evidence="2 3">JCM 23209</strain>
    </source>
</reference>
<evidence type="ECO:0000313" key="2">
    <source>
        <dbReference type="EMBL" id="MEN7551849.1"/>
    </source>
</evidence>
<keyword evidence="3" id="KW-1185">Reference proteome</keyword>
<evidence type="ECO:0000313" key="3">
    <source>
        <dbReference type="Proteomes" id="UP001403385"/>
    </source>
</evidence>
<accession>A0AAW9S3T7</accession>
<feature type="signal peptide" evidence="1">
    <location>
        <begin position="1"/>
        <end position="19"/>
    </location>
</feature>
<proteinExistence type="predicted"/>
<comment type="caution">
    <text evidence="2">The sequence shown here is derived from an EMBL/GenBank/DDBJ whole genome shotgun (WGS) entry which is preliminary data.</text>
</comment>
<name>A0AAW9S3T7_9BACT</name>
<organism evidence="2 3">
    <name type="scientific">Rapidithrix thailandica</name>
    <dbReference type="NCBI Taxonomy" id="413964"/>
    <lineage>
        <taxon>Bacteria</taxon>
        <taxon>Pseudomonadati</taxon>
        <taxon>Bacteroidota</taxon>
        <taxon>Cytophagia</taxon>
        <taxon>Cytophagales</taxon>
        <taxon>Flammeovirgaceae</taxon>
        <taxon>Rapidithrix</taxon>
    </lineage>
</organism>
<sequence length="260" mass="30069">MKPLLYTFFLVMPLSYVQATEMDTLYVSDSATLYLVFDQPVDLVDIGLGADYHCKMEGPVVFVKAKRPLWRPSPLLVQVGNRFVMTLLVYRSHPGKFLYDYRKKPLAKPKKEKKFLPEIELKKLDAFPEMFRNKKRKKDGISMQVDKVLIGKRGIYLKLSLINTTSMDYRPDHLAFYWAQFHRRGWFKKKKSSIRQAVPIEIQSPELVPAGSSEAFYIALPVFAVGDEGHLSITLREQQGNRNLSLKLQGKRLRKALRLS</sequence>
<gene>
    <name evidence="2" type="ORF">AAG747_28290</name>
</gene>
<dbReference type="Pfam" id="PF13595">
    <property type="entry name" value="DUF4138"/>
    <property type="match status" value="1"/>
</dbReference>
<dbReference type="RefSeq" id="WP_346824628.1">
    <property type="nucleotide sequence ID" value="NZ_JBDKWZ010000028.1"/>
</dbReference>
<dbReference type="EMBL" id="JBDKWZ010000028">
    <property type="protein sequence ID" value="MEN7551849.1"/>
    <property type="molecule type" value="Genomic_DNA"/>
</dbReference>
<evidence type="ECO:0000256" key="1">
    <source>
        <dbReference type="SAM" id="SignalP"/>
    </source>
</evidence>
<keyword evidence="1" id="KW-0732">Signal</keyword>
<protein>
    <submittedName>
        <fullName evidence="2">DUF4138 domain-containing protein</fullName>
    </submittedName>
</protein>
<feature type="chain" id="PRO_5043544383" evidence="1">
    <location>
        <begin position="20"/>
        <end position="260"/>
    </location>
</feature>
<dbReference type="AlphaFoldDB" id="A0AAW9S3T7"/>